<feature type="transmembrane region" description="Helical" evidence="5">
    <location>
        <begin position="681"/>
        <end position="702"/>
    </location>
</feature>
<accession>A0A7R8CBE8</accession>
<proteinExistence type="predicted"/>
<evidence type="ECO:0000256" key="4">
    <source>
        <dbReference type="ARBA" id="ARBA00023136"/>
    </source>
</evidence>
<feature type="transmembrane region" description="Helical" evidence="5">
    <location>
        <begin position="297"/>
        <end position="321"/>
    </location>
</feature>
<reference evidence="7" key="1">
    <citation type="submission" date="2021-02" db="EMBL/GenBank/DDBJ databases">
        <authorList>
            <person name="Bekaert M."/>
        </authorList>
    </citation>
    <scope>NUCLEOTIDE SEQUENCE</scope>
    <source>
        <strain evidence="7">IoA-00</strain>
    </source>
</reference>
<dbReference type="OrthoDB" id="6612291at2759"/>
<feature type="transmembrane region" description="Helical" evidence="5">
    <location>
        <begin position="722"/>
        <end position="740"/>
    </location>
</feature>
<evidence type="ECO:0000256" key="5">
    <source>
        <dbReference type="SAM" id="Phobius"/>
    </source>
</evidence>
<feature type="transmembrane region" description="Helical" evidence="5">
    <location>
        <begin position="472"/>
        <end position="492"/>
    </location>
</feature>
<comment type="subcellular location">
    <subcellularLocation>
        <location evidence="1">Membrane</location>
        <topology evidence="1">Multi-pass membrane protein</topology>
    </subcellularLocation>
</comment>
<evidence type="ECO:0000313" key="7">
    <source>
        <dbReference type="EMBL" id="CAF2757399.1"/>
    </source>
</evidence>
<keyword evidence="2 5" id="KW-0812">Transmembrane</keyword>
<dbReference type="InterPro" id="IPR050549">
    <property type="entry name" value="MFS_Trehalose_Transporter"/>
</dbReference>
<feature type="transmembrane region" description="Helical" evidence="5">
    <location>
        <begin position="333"/>
        <end position="349"/>
    </location>
</feature>
<evidence type="ECO:0000259" key="6">
    <source>
        <dbReference type="PROSITE" id="PS50850"/>
    </source>
</evidence>
<organism evidence="7 8">
    <name type="scientific">Lepeophtheirus salmonis</name>
    <name type="common">Salmon louse</name>
    <name type="synonym">Caligus salmonis</name>
    <dbReference type="NCBI Taxonomy" id="72036"/>
    <lineage>
        <taxon>Eukaryota</taxon>
        <taxon>Metazoa</taxon>
        <taxon>Ecdysozoa</taxon>
        <taxon>Arthropoda</taxon>
        <taxon>Crustacea</taxon>
        <taxon>Multicrustacea</taxon>
        <taxon>Hexanauplia</taxon>
        <taxon>Copepoda</taxon>
        <taxon>Siphonostomatoida</taxon>
        <taxon>Caligidae</taxon>
        <taxon>Lepeophtheirus</taxon>
    </lineage>
</organism>
<feature type="transmembrane region" description="Helical" evidence="5">
    <location>
        <begin position="561"/>
        <end position="582"/>
    </location>
</feature>
<feature type="domain" description="Major facilitator superfamily (MFS) profile" evidence="6">
    <location>
        <begin position="424"/>
        <end position="813"/>
    </location>
</feature>
<name>A0A7R8CBE8_LEPSM</name>
<dbReference type="PANTHER" id="PTHR48021:SF1">
    <property type="entry name" value="GH07001P-RELATED"/>
    <property type="match status" value="1"/>
</dbReference>
<dbReference type="InterPro" id="IPR005828">
    <property type="entry name" value="MFS_sugar_transport-like"/>
</dbReference>
<feature type="transmembrane region" description="Helical" evidence="5">
    <location>
        <begin position="113"/>
        <end position="136"/>
    </location>
</feature>
<feature type="transmembrane region" description="Helical" evidence="5">
    <location>
        <begin position="761"/>
        <end position="785"/>
    </location>
</feature>
<evidence type="ECO:0000313" key="8">
    <source>
        <dbReference type="Proteomes" id="UP000675881"/>
    </source>
</evidence>
<dbReference type="InterPro" id="IPR036259">
    <property type="entry name" value="MFS_trans_sf"/>
</dbReference>
<evidence type="ECO:0000256" key="3">
    <source>
        <dbReference type="ARBA" id="ARBA00022989"/>
    </source>
</evidence>
<feature type="transmembrane region" description="Helical" evidence="5">
    <location>
        <begin position="504"/>
        <end position="529"/>
    </location>
</feature>
<gene>
    <name evidence="7" type="ORF">LSAA_1370</name>
</gene>
<dbReference type="SUPFAM" id="SSF103473">
    <property type="entry name" value="MFS general substrate transporter"/>
    <property type="match status" value="2"/>
</dbReference>
<dbReference type="Gene3D" id="1.20.1250.20">
    <property type="entry name" value="MFS general substrate transporter like domains"/>
    <property type="match status" value="4"/>
</dbReference>
<dbReference type="Pfam" id="PF00083">
    <property type="entry name" value="Sugar_tr"/>
    <property type="match status" value="2"/>
</dbReference>
<dbReference type="GO" id="GO:0016020">
    <property type="term" value="C:membrane"/>
    <property type="evidence" value="ECO:0007669"/>
    <property type="project" value="UniProtKB-SubCell"/>
</dbReference>
<dbReference type="AlphaFoldDB" id="A0A7R8CBE8"/>
<keyword evidence="4 5" id="KW-0472">Membrane</keyword>
<evidence type="ECO:0000256" key="2">
    <source>
        <dbReference type="ARBA" id="ARBA00022692"/>
    </source>
</evidence>
<feature type="transmembrane region" description="Helical" evidence="5">
    <location>
        <begin position="425"/>
        <end position="452"/>
    </location>
</feature>
<dbReference type="InterPro" id="IPR020846">
    <property type="entry name" value="MFS_dom"/>
</dbReference>
<feature type="transmembrane region" description="Helical" evidence="5">
    <location>
        <begin position="791"/>
        <end position="809"/>
    </location>
</feature>
<feature type="transmembrane region" description="Helical" evidence="5">
    <location>
        <begin position="652"/>
        <end position="674"/>
    </location>
</feature>
<feature type="transmembrane region" description="Helical" evidence="5">
    <location>
        <begin position="156"/>
        <end position="189"/>
    </location>
</feature>
<protein>
    <submittedName>
        <fullName evidence="7">(salmon louse) hypothetical protein</fullName>
    </submittedName>
</protein>
<feature type="transmembrane region" description="Helical" evidence="5">
    <location>
        <begin position="81"/>
        <end position="101"/>
    </location>
</feature>
<feature type="transmembrane region" description="Helical" evidence="5">
    <location>
        <begin position="237"/>
        <end position="261"/>
    </location>
</feature>
<keyword evidence="8" id="KW-1185">Reference proteome</keyword>
<dbReference type="GO" id="GO:0022857">
    <property type="term" value="F:transmembrane transporter activity"/>
    <property type="evidence" value="ECO:0007669"/>
    <property type="project" value="InterPro"/>
</dbReference>
<dbReference type="PROSITE" id="PS50850">
    <property type="entry name" value="MFS"/>
    <property type="match status" value="1"/>
</dbReference>
<feature type="transmembrane region" description="Helical" evidence="5">
    <location>
        <begin position="587"/>
        <end position="605"/>
    </location>
</feature>
<sequence>MSVFGLFRLKHRMGDQYEELVSPRNPSGNVIGQMLVCITANLISFSQGFIISTSSILLPQIQEIEGNKSIDGNISITMDEGSWFASLHCVGFVIGSLVGGLQSDYLGRKKSQSFWIVFRYLGGHACGSTLVALSAYNSEISHTSIRGVLYSMQTSLFYLGNFWITILGYLVPWRIAVGVCTAFPLIIIIDEANEEMKDMEHSLTMLDKSENLSNKLICEKLVMIMKDFKNPSFWKPLLLVIVLIAIISVWCGVSFITLYLVSFLSKITTITVAVHQFLLTKGYACEWGLADYQIFHWIPIISIIILYGAVAIGFAPAMRTLQGELLPASKRSLGGSIIGLLEGLMLFILNKLAPMMIENMCVYGCFSFFCWCSVHRDMTTACVSHFNKMDDIKCQGIVSGHHQDCDMDCVETMTLENSLSHKGQILVCAICNLLSLMQGCVVLMSSTILPQIQTDDPKKLSNRGDLVITIDQGSWFASLFCVGYVIGALFGGIQSDFIGRRKSLMIDCLTAFTGAVVIALANSFSILLIGRYLGGHACGSGLVSLPAYNSEISHPSLRGTLSGMLVLLYYIGTCLMTTLGALFPWRYAVGFSCIIPILNIVGLYFSPESPVWLIRFGYKDRATRKETVITLNGYVRKFLSVFDGNLKLPIDAYIAAAFLSYYRLCFGFASLYGMFKIRRRVMALGCLSFMVLGNATTALYQYLLYQGVWTDWGLENNKFINWFPIFPIMMLYGAMAFGFGPSIKALQGELLPSKKRSFGGSILGVFDGISLFVVTKATPTLLYYLKLHGCFTLFACILLSGLIATYFFMPETQGKHLSEIEKFYGRIEKDGIT</sequence>
<dbReference type="PANTHER" id="PTHR48021">
    <property type="match status" value="1"/>
</dbReference>
<keyword evidence="3 5" id="KW-1133">Transmembrane helix</keyword>
<evidence type="ECO:0000256" key="1">
    <source>
        <dbReference type="ARBA" id="ARBA00004141"/>
    </source>
</evidence>
<dbReference type="EMBL" id="HG994580">
    <property type="protein sequence ID" value="CAF2757399.1"/>
    <property type="molecule type" value="Genomic_DNA"/>
</dbReference>
<dbReference type="Proteomes" id="UP000675881">
    <property type="component" value="Chromosome 1"/>
</dbReference>